<evidence type="ECO:0000259" key="5">
    <source>
        <dbReference type="PROSITE" id="PS51455"/>
    </source>
</evidence>
<dbReference type="PANTHER" id="PTHR45748:SF7">
    <property type="entry name" value="1-PHOSPHATIDYLINOSITOL 3-PHOSPHATE 5-KINASE-RELATED"/>
    <property type="match status" value="1"/>
</dbReference>
<dbReference type="GO" id="GO:0046854">
    <property type="term" value="P:phosphatidylinositol phosphate biosynthetic process"/>
    <property type="evidence" value="ECO:0007669"/>
    <property type="project" value="TreeGrafter"/>
</dbReference>
<evidence type="ECO:0000256" key="3">
    <source>
        <dbReference type="PROSITE-ProRule" id="PRU00781"/>
    </source>
</evidence>
<dbReference type="GO" id="GO:0010008">
    <property type="term" value="C:endosome membrane"/>
    <property type="evidence" value="ECO:0007669"/>
    <property type="project" value="TreeGrafter"/>
</dbReference>
<dbReference type="EMBL" id="JAJJMA010103822">
    <property type="protein sequence ID" value="MCL7030636.1"/>
    <property type="molecule type" value="Genomic_DNA"/>
</dbReference>
<dbReference type="Gene3D" id="3.30.800.10">
    <property type="entry name" value="Phosphatidylinositol Phosphate Kinase II Beta"/>
    <property type="match status" value="1"/>
</dbReference>
<feature type="domain" description="PIPK" evidence="5">
    <location>
        <begin position="578"/>
        <end position="896"/>
    </location>
</feature>
<dbReference type="Gene3D" id="3.30.810.10">
    <property type="entry name" value="2-Layer Sandwich"/>
    <property type="match status" value="1"/>
</dbReference>
<dbReference type="SUPFAM" id="SSF56104">
    <property type="entry name" value="SAICAR synthase-like"/>
    <property type="match status" value="1"/>
</dbReference>
<protein>
    <recommendedName>
        <fullName evidence="5">PIPK domain-containing protein</fullName>
    </recommendedName>
</protein>
<keyword evidence="3" id="KW-0808">Transferase</keyword>
<accession>A0AA41V4M2</accession>
<name>A0AA41V4M2_PAPNU</name>
<dbReference type="InterPro" id="IPR044769">
    <property type="entry name" value="PIKfyve_PIPKc"/>
</dbReference>
<feature type="region of interest" description="Disordered" evidence="4">
    <location>
        <begin position="589"/>
        <end position="608"/>
    </location>
</feature>
<organism evidence="6 7">
    <name type="scientific">Papaver nudicaule</name>
    <name type="common">Iceland poppy</name>
    <dbReference type="NCBI Taxonomy" id="74823"/>
    <lineage>
        <taxon>Eukaryota</taxon>
        <taxon>Viridiplantae</taxon>
        <taxon>Streptophyta</taxon>
        <taxon>Embryophyta</taxon>
        <taxon>Tracheophyta</taxon>
        <taxon>Spermatophyta</taxon>
        <taxon>Magnoliopsida</taxon>
        <taxon>Ranunculales</taxon>
        <taxon>Papaveraceae</taxon>
        <taxon>Papaveroideae</taxon>
        <taxon>Papaver</taxon>
    </lineage>
</organism>
<evidence type="ECO:0000313" key="6">
    <source>
        <dbReference type="EMBL" id="MCL7030636.1"/>
    </source>
</evidence>
<dbReference type="FunFam" id="3.30.810.10:FF:000001">
    <property type="entry name" value="1-phosphatidylinositol 3-phosphate 5-kinase FAB1"/>
    <property type="match status" value="1"/>
</dbReference>
<dbReference type="GO" id="GO:0000285">
    <property type="term" value="F:1-phosphatidylinositol-3-phosphate 5-kinase activity"/>
    <property type="evidence" value="ECO:0007669"/>
    <property type="project" value="InterPro"/>
</dbReference>
<keyword evidence="1 3" id="KW-0547">Nucleotide-binding</keyword>
<dbReference type="Proteomes" id="UP001177140">
    <property type="component" value="Unassembled WGS sequence"/>
</dbReference>
<reference evidence="6" key="1">
    <citation type="submission" date="2022-03" db="EMBL/GenBank/DDBJ databases">
        <title>A functionally conserved STORR gene fusion in Papaver species that diverged 16.8 million years ago.</title>
        <authorList>
            <person name="Catania T."/>
        </authorList>
    </citation>
    <scope>NUCLEOTIDE SEQUENCE</scope>
    <source>
        <strain evidence="6">S-191538</strain>
    </source>
</reference>
<dbReference type="InterPro" id="IPR027483">
    <property type="entry name" value="PInositol-4-P-4/5-kinase_C_sf"/>
</dbReference>
<dbReference type="SMART" id="SM00330">
    <property type="entry name" value="PIPKc"/>
    <property type="match status" value="1"/>
</dbReference>
<evidence type="ECO:0000256" key="4">
    <source>
        <dbReference type="SAM" id="MobiDB-lite"/>
    </source>
</evidence>
<dbReference type="AlphaFoldDB" id="A0AA41V4M2"/>
<sequence length="902" mass="102081">MEPITDELNLAAYGKRYAICGCSRFLFNVQSTYYGLKSIYALVPSFPLISGVMLTKIKMVLINQIWKQETFHRTMTTMVQLTMMTTRMNQILLLRIMDSSGSLPAQKMKKMIMKLSNLKMMRKMSHFQLKVKQVSRNPLRMIVISALQVDTCRSCEMPSEAHIHSYIHRQGALSVSVKKLVILLPGEGQGKIWMWHRCLMCPRVNGSPPSTRRVVMSDAAWGLSFGKFLELSVSDHSAANIVASCGHSLHRDCLRFYGFGRMVACFRYAPINVYSVYLPPSKVDHNYNRQEWLQNEANEVVEMAGHLFAEVSNALCNIADQKTGSRGLVTELERLLIKEKAELEESLQKSLNREAMKGQPIIDILAINRLRRQLIFNIYLWDQRLVYAASSDNESCNEKISSRFLSACQFSKAENLFETLDSAWTGKNRPRNIAGKESNILSCNAVLDNSSMGDAAMKRAELEDQPEEDRGTLETTQLEQDENVELCPTWVRVPFLELYNSINTNSLKMAPDLDNSAQHLSLMSIPNLDRLGQYDPVYLSVLRELPRLGGGRFFLPVGVDGIVVPVYDDEPTSVISYALASPDYHSQLSGETERLEDGAGSMHPDEAASESFRSGGVGSLHTTVSFSDDGLLGKVKYNVTCYYSKSFEALRRISCPTEPDFIRSLSRCKKREPQGAKSNVFFAKSLDDRFIVKQITKTELGSFLKFAPEYFKHLSESIDCEKPTCLAKILGIYQVSSKHLNGGKDVRMDILVMENLMFGRKLARIYNLKGSTRSRYNADPSGSNKVLLDQNLIEEMPTSPIFMGNKAKRLLERAVWNDTSFLASIDVMNYSLLVGVDEEKLELVVGIIGYFRQYTWDKHLETWLKVFFGGSKNSTPTVISPKEYKKRFRKAMSVYFPMVPDQ</sequence>
<dbReference type="InterPro" id="IPR027484">
    <property type="entry name" value="PInositol-4-P-5-kinase_N"/>
</dbReference>
<evidence type="ECO:0000256" key="2">
    <source>
        <dbReference type="ARBA" id="ARBA00022840"/>
    </source>
</evidence>
<comment type="caution">
    <text evidence="6">The sequence shown here is derived from an EMBL/GenBank/DDBJ whole genome shotgun (WGS) entry which is preliminary data.</text>
</comment>
<dbReference type="Pfam" id="PF01504">
    <property type="entry name" value="PIP5K"/>
    <property type="match status" value="1"/>
</dbReference>
<keyword evidence="3" id="KW-0418">Kinase</keyword>
<gene>
    <name evidence="6" type="ORF">MKW94_022093</name>
</gene>
<keyword evidence="2 3" id="KW-0067">ATP-binding</keyword>
<evidence type="ECO:0000256" key="1">
    <source>
        <dbReference type="ARBA" id="ARBA00022741"/>
    </source>
</evidence>
<proteinExistence type="predicted"/>
<dbReference type="GO" id="GO:0005524">
    <property type="term" value="F:ATP binding"/>
    <property type="evidence" value="ECO:0007669"/>
    <property type="project" value="UniProtKB-UniRule"/>
</dbReference>
<dbReference type="PANTHER" id="PTHR45748">
    <property type="entry name" value="1-PHOSPHATIDYLINOSITOL 3-PHOSPHATE 5-KINASE-RELATED"/>
    <property type="match status" value="1"/>
</dbReference>
<dbReference type="CDD" id="cd17300">
    <property type="entry name" value="PIPKc_PIKfyve"/>
    <property type="match status" value="1"/>
</dbReference>
<dbReference type="InterPro" id="IPR002498">
    <property type="entry name" value="PInositol-4-P-4/5-kinase_core"/>
</dbReference>
<evidence type="ECO:0000313" key="7">
    <source>
        <dbReference type="Proteomes" id="UP001177140"/>
    </source>
</evidence>
<dbReference type="PROSITE" id="PS51455">
    <property type="entry name" value="PIPK"/>
    <property type="match status" value="1"/>
</dbReference>
<keyword evidence="7" id="KW-1185">Reference proteome</keyword>